<evidence type="ECO:0000313" key="2">
    <source>
        <dbReference type="EMBL" id="OAA33928.1"/>
    </source>
</evidence>
<feature type="compositionally biased region" description="Basic and acidic residues" evidence="1">
    <location>
        <begin position="51"/>
        <end position="74"/>
    </location>
</feature>
<reference evidence="2 3" key="1">
    <citation type="journal article" date="2016" name="Genome Biol. Evol.">
        <title>Divergent and convergent evolution of fungal pathogenicity.</title>
        <authorList>
            <person name="Shang Y."/>
            <person name="Xiao G."/>
            <person name="Zheng P."/>
            <person name="Cen K."/>
            <person name="Zhan S."/>
            <person name="Wang C."/>
        </authorList>
    </citation>
    <scope>NUCLEOTIDE SEQUENCE [LARGE SCALE GENOMIC DNA]</scope>
    <source>
        <strain evidence="2 3">RCEF 3172</strain>
    </source>
</reference>
<evidence type="ECO:0000313" key="3">
    <source>
        <dbReference type="Proteomes" id="UP000076863"/>
    </source>
</evidence>
<dbReference type="AlphaFoldDB" id="A0A166VQP3"/>
<gene>
    <name evidence="2" type="ORF">BBO_09407</name>
</gene>
<protein>
    <submittedName>
        <fullName evidence="2">Uncharacterized protein</fullName>
    </submittedName>
</protein>
<evidence type="ECO:0000256" key="1">
    <source>
        <dbReference type="SAM" id="MobiDB-lite"/>
    </source>
</evidence>
<dbReference type="EMBL" id="AZHA01000079">
    <property type="protein sequence ID" value="OAA33928.1"/>
    <property type="molecule type" value="Genomic_DNA"/>
</dbReference>
<accession>A0A166VQP3</accession>
<sequence>MRGNGSEEIADYIERSKEEGIQHARAKHFMKMAFLAKQTSEAWKARVEASEKYDITSDREETASGKDDQDELKKERKSKKKETIEIEWRELGFRIQELDQERWALAEEREAFRELENYGGSAI</sequence>
<organism evidence="2 3">
    <name type="scientific">Beauveria brongniartii RCEF 3172</name>
    <dbReference type="NCBI Taxonomy" id="1081107"/>
    <lineage>
        <taxon>Eukaryota</taxon>
        <taxon>Fungi</taxon>
        <taxon>Dikarya</taxon>
        <taxon>Ascomycota</taxon>
        <taxon>Pezizomycotina</taxon>
        <taxon>Sordariomycetes</taxon>
        <taxon>Hypocreomycetidae</taxon>
        <taxon>Hypocreales</taxon>
        <taxon>Cordycipitaceae</taxon>
        <taxon>Beauveria</taxon>
        <taxon>Beauveria brongniartii</taxon>
    </lineage>
</organism>
<dbReference type="Proteomes" id="UP000076863">
    <property type="component" value="Unassembled WGS sequence"/>
</dbReference>
<keyword evidence="3" id="KW-1185">Reference proteome</keyword>
<feature type="region of interest" description="Disordered" evidence="1">
    <location>
        <begin position="51"/>
        <end position="81"/>
    </location>
</feature>
<proteinExistence type="predicted"/>
<comment type="caution">
    <text evidence="2">The sequence shown here is derived from an EMBL/GenBank/DDBJ whole genome shotgun (WGS) entry which is preliminary data.</text>
</comment>
<name>A0A166VQP3_9HYPO</name>